<feature type="non-terminal residue" evidence="1">
    <location>
        <position position="1"/>
    </location>
</feature>
<keyword evidence="2" id="KW-1185">Reference proteome</keyword>
<proteinExistence type="predicted"/>
<evidence type="ECO:0000313" key="2">
    <source>
        <dbReference type="Proteomes" id="UP000789920"/>
    </source>
</evidence>
<organism evidence="1 2">
    <name type="scientific">Racocetra persica</name>
    <dbReference type="NCBI Taxonomy" id="160502"/>
    <lineage>
        <taxon>Eukaryota</taxon>
        <taxon>Fungi</taxon>
        <taxon>Fungi incertae sedis</taxon>
        <taxon>Mucoromycota</taxon>
        <taxon>Glomeromycotina</taxon>
        <taxon>Glomeromycetes</taxon>
        <taxon>Diversisporales</taxon>
        <taxon>Gigasporaceae</taxon>
        <taxon>Racocetra</taxon>
    </lineage>
</organism>
<reference evidence="1" key="1">
    <citation type="submission" date="2021-06" db="EMBL/GenBank/DDBJ databases">
        <authorList>
            <person name="Kallberg Y."/>
            <person name="Tangrot J."/>
            <person name="Rosling A."/>
        </authorList>
    </citation>
    <scope>NUCLEOTIDE SEQUENCE</scope>
    <source>
        <strain evidence="1">MA461A</strain>
    </source>
</reference>
<dbReference type="EMBL" id="CAJVQC010107624">
    <property type="protein sequence ID" value="CAG8833873.1"/>
    <property type="molecule type" value="Genomic_DNA"/>
</dbReference>
<gene>
    <name evidence="1" type="ORF">RPERSI_LOCUS28987</name>
</gene>
<evidence type="ECO:0000313" key="1">
    <source>
        <dbReference type="EMBL" id="CAG8833873.1"/>
    </source>
</evidence>
<feature type="non-terminal residue" evidence="1">
    <location>
        <position position="45"/>
    </location>
</feature>
<dbReference type="Proteomes" id="UP000789920">
    <property type="component" value="Unassembled WGS sequence"/>
</dbReference>
<sequence length="45" mass="5245">NESEVPLFVQDFAIAIIESLKERFPDNNLIDSFHIFDPKELPIDK</sequence>
<name>A0ACA9SAU9_9GLOM</name>
<comment type="caution">
    <text evidence="1">The sequence shown here is derived from an EMBL/GenBank/DDBJ whole genome shotgun (WGS) entry which is preliminary data.</text>
</comment>
<accession>A0ACA9SAU9</accession>
<protein>
    <submittedName>
        <fullName evidence="1">36094_t:CDS:1</fullName>
    </submittedName>
</protein>